<dbReference type="EMBL" id="JACWMY010000013">
    <property type="protein sequence ID" value="MBD1366592.1"/>
    <property type="molecule type" value="Genomic_DNA"/>
</dbReference>
<dbReference type="Proteomes" id="UP000606600">
    <property type="component" value="Unassembled WGS sequence"/>
</dbReference>
<dbReference type="RefSeq" id="WP_191191230.1">
    <property type="nucleotide sequence ID" value="NZ_JACWMY010000013.1"/>
</dbReference>
<feature type="domain" description="Thiol:disulfide interchange protein DsbD N-terminal" evidence="2">
    <location>
        <begin position="59"/>
        <end position="166"/>
    </location>
</feature>
<sequence length="169" mass="18853">MRWFLTFFCVLQVGFLTAQTAENSFDKRIARGADSLACEVPDEERPVMLNAKLISDYGGDSVAVIIKACMAPGWHLYAYIPENMPYILTECLLESDANAKPVGAWIKSAPQASTTDKGVLIYEDVAVFTRKLKKTSKLIRGKISTGLYYQTCNLQQCLPPVEAKIELMY</sequence>
<protein>
    <recommendedName>
        <fullName evidence="2">Thiol:disulfide interchange protein DsbD N-terminal domain-containing protein</fullName>
    </recommendedName>
</protein>
<organism evidence="3 4">
    <name type="scientific">Mucilaginibacter pankratovii</name>
    <dbReference type="NCBI Taxonomy" id="2772110"/>
    <lineage>
        <taxon>Bacteria</taxon>
        <taxon>Pseudomonadati</taxon>
        <taxon>Bacteroidota</taxon>
        <taxon>Sphingobacteriia</taxon>
        <taxon>Sphingobacteriales</taxon>
        <taxon>Sphingobacteriaceae</taxon>
        <taxon>Mucilaginibacter</taxon>
    </lineage>
</organism>
<evidence type="ECO:0000313" key="4">
    <source>
        <dbReference type="Proteomes" id="UP000606600"/>
    </source>
</evidence>
<dbReference type="Pfam" id="PF11412">
    <property type="entry name" value="DsbD_N"/>
    <property type="match status" value="1"/>
</dbReference>
<proteinExistence type="predicted"/>
<dbReference type="InterPro" id="IPR028250">
    <property type="entry name" value="DsbDN"/>
</dbReference>
<keyword evidence="1" id="KW-0732">Signal</keyword>
<comment type="caution">
    <text evidence="3">The sequence shown here is derived from an EMBL/GenBank/DDBJ whole genome shotgun (WGS) entry which is preliminary data.</text>
</comment>
<evidence type="ECO:0000256" key="1">
    <source>
        <dbReference type="SAM" id="SignalP"/>
    </source>
</evidence>
<gene>
    <name evidence="3" type="ORF">IDJ77_22450</name>
</gene>
<keyword evidence="4" id="KW-1185">Reference proteome</keyword>
<evidence type="ECO:0000259" key="2">
    <source>
        <dbReference type="Pfam" id="PF11412"/>
    </source>
</evidence>
<reference evidence="3 4" key="1">
    <citation type="submission" date="2020-09" db="EMBL/GenBank/DDBJ databases">
        <title>Novel species of Mucilaginibacter isolated from a glacier on the Tibetan Plateau.</title>
        <authorList>
            <person name="Liu Q."/>
            <person name="Xin Y.-H."/>
        </authorList>
    </citation>
    <scope>NUCLEOTIDE SEQUENCE [LARGE SCALE GENOMIC DNA]</scope>
    <source>
        <strain evidence="3 4">ZT4R22</strain>
    </source>
</reference>
<feature type="signal peptide" evidence="1">
    <location>
        <begin position="1"/>
        <end position="20"/>
    </location>
</feature>
<feature type="chain" id="PRO_5046697362" description="Thiol:disulfide interchange protein DsbD N-terminal domain-containing protein" evidence="1">
    <location>
        <begin position="21"/>
        <end position="169"/>
    </location>
</feature>
<evidence type="ECO:0000313" key="3">
    <source>
        <dbReference type="EMBL" id="MBD1366592.1"/>
    </source>
</evidence>
<name>A0ABR7WYB5_9SPHI</name>
<accession>A0ABR7WYB5</accession>